<feature type="transmembrane region" description="Helical" evidence="12">
    <location>
        <begin position="873"/>
        <end position="899"/>
    </location>
</feature>
<evidence type="ECO:0000256" key="4">
    <source>
        <dbReference type="ARBA" id="ARBA00022692"/>
    </source>
</evidence>
<feature type="transmembrane region" description="Helical" evidence="12">
    <location>
        <begin position="1058"/>
        <end position="1078"/>
    </location>
</feature>
<comment type="subcellular location">
    <subcellularLocation>
        <location evidence="1">Membrane</location>
        <topology evidence="1">Multi-pass membrane protein</topology>
    </subcellularLocation>
</comment>
<evidence type="ECO:0000256" key="10">
    <source>
        <dbReference type="ARBA" id="ARBA00023136"/>
    </source>
</evidence>
<dbReference type="InterPro" id="IPR003439">
    <property type="entry name" value="ABC_transporter-like_ATP-bd"/>
</dbReference>
<keyword evidence="7" id="KW-0067">ATP-binding</keyword>
<sequence length="1435" mass="157462">MDQQPYNDDYDQELPVDQIIIEVEDDDENDNPNPNDNDGFVEVPPHQGLNYPPPPPPPITPPLADDNNNNNNNSNTKNEINQDMPIFLSESTTPTIPSLTSSPNIGVSYDGFEYVGRDRGNSVFKDDERAADGATSPSKAPPKKKISEKERKKRAKMNRTHAVPFFSLFRFADKIDKTLMVFGTLAAIANGAAMPMVSLIFGEVVDAFNPDAFNADPNFSIYSKVRSVSLWFLILGCVVFFLSYIETALWMIAGERQTNRARKEYLTSILRQEIGWFDTNKSNELASRINSDTVLFQEAIGEKVGRFIHYIATFFAGFAIGFTKGWQLTLVITSVSPLLAFGGGFMAKMMTEMTRLGQEAYSRAGGIAEENISSIRTVTTFSGEKKAVEQYSHNLKDALKVGYKRAVYNGLGLGFVQFVILGTYALSFWYGSTLVSKGTRNDLTGNAWTGGDVVAVFFGVIIGATSIGQASPNLSSFAQGRGAAYKIFQVIDRPSKANPFSARGIKPTSLSGDIEFKNVSFHYPSRPDVPIFKSFDLSIKPGQTIGLVGDSGGGKSTVISLLERFYDPVEGQILLDGDDIKKFNVRALRQKIGLVSQEPVLFATTISENIRYGKEDATQEEIEEAARLANAHQFISQLPLGYNTMVGEKGVQMSGGQRQRIAIARAIIKNPSILLLDEATSALDSENERIVQEAIDILMRGRTTILIAHRLSTIRNADVIVFVKHGTVVEKGTHDELMELKGYYHRLVEKQDQHDMNSVLETGRSRRSSTFSDVNPLLDSFNVRKRAGSKFSANGAPSIPKNGKKEKKNTKPVDVPMSRVISYSKPEVLYWIFGFLAAFGTGSVYPAFAIVFTEILTIFQNPDPDYVTKNANFIALMFVVLAVGAGLSNFFQTFLFSVIGEKLTFRLRRDVFANILSQDVGWFDFPENSSGKLTSHLASDASLVQGMTSSRLGVMIQNILTMVGGLVIALIAGWKLTLVTISCFPLVVGVGKIQMQVLQGFSADGIDGTGAAGQVASEAITGIRTVASFTTEKQVLALYKKQLKGPISAGIKKGHISGLAFGFSQFILFAVYCLSFWYGGKLVDEGEFHATETQIAEQCNNSTIPLYWTDFPTCKHAQDTILGFNAMMRVFFAIVLSAIGIGQASSFAPDLAKAKAATNAIFKLLDTKSKINPMEEKRDANGNLCTINVVVGDIEFKNLHFAYPTRPNHNVFRGFSLLVPAGCTVAFVGDSGGGKSTVISLLQRFYDPAEGEIFLDGYNTKHVDVKHLRSLFGLVGQEPTLFSGTIAENIRYGKEDATQEEIEEAARLANAHQFIIGLPNGYDTQLGEKYTQLSGGQKQRIAIARAIIRNPKILLLDEATSALDNESEKLVQEALENIMEGRTTLVIAHRLSTIQNADIIAFVRAGQIVERGTHEELLEEGGLYAQLIARQMGHK</sequence>
<dbReference type="Pfam" id="PF00005">
    <property type="entry name" value="ABC_tran"/>
    <property type="match status" value="2"/>
</dbReference>
<evidence type="ECO:0000259" key="13">
    <source>
        <dbReference type="PROSITE" id="PS50893"/>
    </source>
</evidence>
<dbReference type="PANTHER" id="PTHR43394">
    <property type="entry name" value="ATP-DEPENDENT PERMEASE MDL1, MITOCHONDRIAL"/>
    <property type="match status" value="1"/>
</dbReference>
<dbReference type="PROSITE" id="PS50929">
    <property type="entry name" value="ABC_TM1F"/>
    <property type="match status" value="2"/>
</dbReference>
<dbReference type="PROSITE" id="PS00211">
    <property type="entry name" value="ABC_TRANSPORTER_1"/>
    <property type="match status" value="2"/>
</dbReference>
<dbReference type="GO" id="GO:0015421">
    <property type="term" value="F:ABC-type oligopeptide transporter activity"/>
    <property type="evidence" value="ECO:0007669"/>
    <property type="project" value="TreeGrafter"/>
</dbReference>
<dbReference type="SUPFAM" id="SSF52540">
    <property type="entry name" value="P-loop containing nucleoside triphosphate hydrolases"/>
    <property type="match status" value="2"/>
</dbReference>
<evidence type="ECO:0000313" key="15">
    <source>
        <dbReference type="EMBL" id="KAF2069672.1"/>
    </source>
</evidence>
<feature type="domain" description="ABC transporter" evidence="13">
    <location>
        <begin position="514"/>
        <end position="750"/>
    </location>
</feature>
<feature type="domain" description="ABC transmembrane type-1" evidence="14">
    <location>
        <begin position="181"/>
        <end position="479"/>
    </location>
</feature>
<comment type="similarity">
    <text evidence="2">Belongs to the ABC transporter superfamily. ABCB family. Multidrug resistance exporter (TC 3.A.1.201) subfamily.</text>
</comment>
<feature type="region of interest" description="Disordered" evidence="11">
    <location>
        <begin position="1"/>
        <end position="80"/>
    </location>
</feature>
<keyword evidence="5" id="KW-0677">Repeat</keyword>
<keyword evidence="9" id="KW-0175">Coiled coil</keyword>
<feature type="transmembrane region" description="Helical" evidence="12">
    <location>
        <begin position="952"/>
        <end position="972"/>
    </location>
</feature>
<feature type="transmembrane region" description="Helical" evidence="12">
    <location>
        <begin position="230"/>
        <end position="253"/>
    </location>
</feature>
<evidence type="ECO:0000256" key="7">
    <source>
        <dbReference type="ARBA" id="ARBA00022840"/>
    </source>
</evidence>
<dbReference type="Gene3D" id="1.20.1560.10">
    <property type="entry name" value="ABC transporter type 1, transmembrane domain"/>
    <property type="match status" value="2"/>
</dbReference>
<feature type="domain" description="ABC transporter" evidence="13">
    <location>
        <begin position="1194"/>
        <end position="1430"/>
    </location>
</feature>
<dbReference type="FunFam" id="1.20.1560.10:FF:000018">
    <property type="entry name" value="ATP-binding cassette subfamily B member 11"/>
    <property type="match status" value="1"/>
</dbReference>
<evidence type="ECO:0000313" key="16">
    <source>
        <dbReference type="Proteomes" id="UP000695562"/>
    </source>
</evidence>
<dbReference type="GO" id="GO:0005743">
    <property type="term" value="C:mitochondrial inner membrane"/>
    <property type="evidence" value="ECO:0007669"/>
    <property type="project" value="TreeGrafter"/>
</dbReference>
<feature type="domain" description="ABC transmembrane type-1" evidence="14">
    <location>
        <begin position="832"/>
        <end position="1153"/>
    </location>
</feature>
<keyword evidence="8 12" id="KW-1133">Transmembrane helix</keyword>
<gene>
    <name evidence="15" type="ORF">CYY_009009</name>
</gene>
<keyword evidence="6" id="KW-0547">Nucleotide-binding</keyword>
<dbReference type="InterPro" id="IPR039421">
    <property type="entry name" value="Type_1_exporter"/>
</dbReference>
<evidence type="ECO:0000256" key="3">
    <source>
        <dbReference type="ARBA" id="ARBA00022448"/>
    </source>
</evidence>
<dbReference type="InterPro" id="IPR011527">
    <property type="entry name" value="ABC1_TM_dom"/>
</dbReference>
<evidence type="ECO:0000256" key="2">
    <source>
        <dbReference type="ARBA" id="ARBA00007577"/>
    </source>
</evidence>
<dbReference type="InterPro" id="IPR027417">
    <property type="entry name" value="P-loop_NTPase"/>
</dbReference>
<dbReference type="FunFam" id="1.20.1560.10:FF:000163">
    <property type="entry name" value="ABC transporter B family protein"/>
    <property type="match status" value="1"/>
</dbReference>
<feature type="transmembrane region" description="Helical" evidence="12">
    <location>
        <begin position="828"/>
        <end position="853"/>
    </location>
</feature>
<evidence type="ECO:0000256" key="12">
    <source>
        <dbReference type="SAM" id="Phobius"/>
    </source>
</evidence>
<evidence type="ECO:0000256" key="8">
    <source>
        <dbReference type="ARBA" id="ARBA00022989"/>
    </source>
</evidence>
<keyword evidence="10 12" id="KW-0472">Membrane</keyword>
<dbReference type="GO" id="GO:0016887">
    <property type="term" value="F:ATP hydrolysis activity"/>
    <property type="evidence" value="ECO:0007669"/>
    <property type="project" value="InterPro"/>
</dbReference>
<feature type="compositionally biased region" description="Low complexity" evidence="11">
    <location>
        <begin position="67"/>
        <end position="80"/>
    </location>
</feature>
<feature type="compositionally biased region" description="Pro residues" evidence="11">
    <location>
        <begin position="51"/>
        <end position="61"/>
    </location>
</feature>
<dbReference type="GO" id="GO:0005524">
    <property type="term" value="F:ATP binding"/>
    <property type="evidence" value="ECO:0007669"/>
    <property type="project" value="UniProtKB-KW"/>
</dbReference>
<evidence type="ECO:0000256" key="5">
    <source>
        <dbReference type="ARBA" id="ARBA00022737"/>
    </source>
</evidence>
<proteinExistence type="inferred from homology"/>
<comment type="caution">
    <text evidence="15">The sequence shown here is derived from an EMBL/GenBank/DDBJ whole genome shotgun (WGS) entry which is preliminary data.</text>
</comment>
<dbReference type="Proteomes" id="UP000695562">
    <property type="component" value="Unassembled WGS sequence"/>
</dbReference>
<feature type="transmembrane region" description="Helical" evidence="12">
    <location>
        <begin position="328"/>
        <end position="347"/>
    </location>
</feature>
<dbReference type="Gene3D" id="3.40.50.300">
    <property type="entry name" value="P-loop containing nucleotide triphosphate hydrolases"/>
    <property type="match status" value="2"/>
</dbReference>
<evidence type="ECO:0000259" key="14">
    <source>
        <dbReference type="PROSITE" id="PS50929"/>
    </source>
</evidence>
<dbReference type="EMBL" id="AJWJ01000617">
    <property type="protein sequence ID" value="KAF2069672.1"/>
    <property type="molecule type" value="Genomic_DNA"/>
</dbReference>
<accession>A0A8J4PKV1</accession>
<dbReference type="FunFam" id="1.20.1560.10:FF:000009">
    <property type="entry name" value="ABC transporter B family member 1"/>
    <property type="match status" value="1"/>
</dbReference>
<feature type="transmembrane region" description="Helical" evidence="12">
    <location>
        <begin position="1130"/>
        <end position="1148"/>
    </location>
</feature>
<keyword evidence="16" id="KW-1185">Reference proteome</keyword>
<dbReference type="FunFam" id="3.40.50.300:FF:000205">
    <property type="entry name" value="ABC transporter B family member 4"/>
    <property type="match status" value="2"/>
</dbReference>
<name>A0A8J4PKV1_9MYCE</name>
<dbReference type="InterPro" id="IPR036640">
    <property type="entry name" value="ABC1_TM_sf"/>
</dbReference>
<dbReference type="CDD" id="cd18578">
    <property type="entry name" value="ABC_6TM_Pgp_ABCB1_D2_like"/>
    <property type="match status" value="1"/>
</dbReference>
<feature type="transmembrane region" description="Helical" evidence="12">
    <location>
        <begin position="179"/>
        <end position="201"/>
    </location>
</feature>
<feature type="transmembrane region" description="Helical" evidence="12">
    <location>
        <begin position="406"/>
        <end position="427"/>
    </location>
</feature>
<dbReference type="InterPro" id="IPR003593">
    <property type="entry name" value="AAA+_ATPase"/>
</dbReference>
<dbReference type="CDD" id="cd03249">
    <property type="entry name" value="ABC_MTABC3_MDL1_MDL2"/>
    <property type="match status" value="2"/>
</dbReference>
<feature type="compositionally biased region" description="Basic and acidic residues" evidence="11">
    <location>
        <begin position="121"/>
        <end position="131"/>
    </location>
</feature>
<evidence type="ECO:0000256" key="9">
    <source>
        <dbReference type="ARBA" id="ARBA00023054"/>
    </source>
</evidence>
<organism evidence="15 16">
    <name type="scientific">Polysphondylium violaceum</name>
    <dbReference type="NCBI Taxonomy" id="133409"/>
    <lineage>
        <taxon>Eukaryota</taxon>
        <taxon>Amoebozoa</taxon>
        <taxon>Evosea</taxon>
        <taxon>Eumycetozoa</taxon>
        <taxon>Dictyostelia</taxon>
        <taxon>Dictyosteliales</taxon>
        <taxon>Dictyosteliaceae</taxon>
        <taxon>Polysphondylium</taxon>
    </lineage>
</organism>
<feature type="transmembrane region" description="Helical" evidence="12">
    <location>
        <begin position="304"/>
        <end position="322"/>
    </location>
</feature>
<evidence type="ECO:0008006" key="17">
    <source>
        <dbReference type="Google" id="ProtNLM"/>
    </source>
</evidence>
<dbReference type="OrthoDB" id="6500128at2759"/>
<evidence type="ECO:0000256" key="1">
    <source>
        <dbReference type="ARBA" id="ARBA00004141"/>
    </source>
</evidence>
<evidence type="ECO:0000256" key="6">
    <source>
        <dbReference type="ARBA" id="ARBA00022741"/>
    </source>
</evidence>
<keyword evidence="3" id="KW-0813">Transport</keyword>
<dbReference type="CDD" id="cd18577">
    <property type="entry name" value="ABC_6TM_Pgp_ABCB1_D1_like"/>
    <property type="match status" value="1"/>
</dbReference>
<reference evidence="15" key="1">
    <citation type="submission" date="2020-01" db="EMBL/GenBank/DDBJ databases">
        <title>Development of genomics and gene disruption for Polysphondylium violaceum indicates a role for the polyketide synthase stlB in stalk morphogenesis.</title>
        <authorList>
            <person name="Narita B."/>
            <person name="Kawabe Y."/>
            <person name="Kin K."/>
            <person name="Saito T."/>
            <person name="Gibbs R."/>
            <person name="Kuspa A."/>
            <person name="Muzny D."/>
            <person name="Queller D."/>
            <person name="Richards S."/>
            <person name="Strassman J."/>
            <person name="Sucgang R."/>
            <person name="Worley K."/>
            <person name="Schaap P."/>
        </authorList>
    </citation>
    <scope>NUCLEOTIDE SEQUENCE</scope>
    <source>
        <strain evidence="15">QSvi11</strain>
    </source>
</reference>
<dbReference type="Pfam" id="PF00664">
    <property type="entry name" value="ABC_membrane"/>
    <property type="match status" value="2"/>
</dbReference>
<feature type="region of interest" description="Disordered" evidence="11">
    <location>
        <begin position="121"/>
        <end position="154"/>
    </location>
</feature>
<evidence type="ECO:0000256" key="11">
    <source>
        <dbReference type="SAM" id="MobiDB-lite"/>
    </source>
</evidence>
<dbReference type="GO" id="GO:0090374">
    <property type="term" value="P:oligopeptide export from mitochondrion"/>
    <property type="evidence" value="ECO:0007669"/>
    <property type="project" value="TreeGrafter"/>
</dbReference>
<feature type="region of interest" description="Disordered" evidence="11">
    <location>
        <begin position="792"/>
        <end position="811"/>
    </location>
</feature>
<dbReference type="PANTHER" id="PTHR43394:SF27">
    <property type="entry name" value="ATP-DEPENDENT TRANSLOCASE ABCB1-LIKE"/>
    <property type="match status" value="1"/>
</dbReference>
<feature type="transmembrane region" description="Helical" evidence="12">
    <location>
        <begin position="447"/>
        <end position="467"/>
    </location>
</feature>
<protein>
    <recommendedName>
        <fullName evidence="17">ABC transporter B family protein</fullName>
    </recommendedName>
</protein>
<dbReference type="SUPFAM" id="SSF90123">
    <property type="entry name" value="ABC transporter transmembrane region"/>
    <property type="match status" value="2"/>
</dbReference>
<dbReference type="InterPro" id="IPR017871">
    <property type="entry name" value="ABC_transporter-like_CS"/>
</dbReference>
<dbReference type="SMART" id="SM00382">
    <property type="entry name" value="AAA"/>
    <property type="match status" value="2"/>
</dbReference>
<feature type="compositionally biased region" description="Low complexity" evidence="11">
    <location>
        <begin position="31"/>
        <end position="50"/>
    </location>
</feature>
<keyword evidence="4 12" id="KW-0812">Transmembrane</keyword>
<dbReference type="PROSITE" id="PS50893">
    <property type="entry name" value="ABC_TRANSPORTER_2"/>
    <property type="match status" value="2"/>
</dbReference>